<feature type="compositionally biased region" description="Basic and acidic residues" evidence="1">
    <location>
        <begin position="190"/>
        <end position="200"/>
    </location>
</feature>
<dbReference type="OrthoDB" id="3239894at2759"/>
<evidence type="ECO:0000256" key="1">
    <source>
        <dbReference type="SAM" id="MobiDB-lite"/>
    </source>
</evidence>
<protein>
    <recommendedName>
        <fullName evidence="2">UCH repeated domain-containing protein</fullName>
    </recommendedName>
</protein>
<organism evidence="3 4">
    <name type="scientific">Lentinus tigrinus ALCF2SS1-6</name>
    <dbReference type="NCBI Taxonomy" id="1328759"/>
    <lineage>
        <taxon>Eukaryota</taxon>
        <taxon>Fungi</taxon>
        <taxon>Dikarya</taxon>
        <taxon>Basidiomycota</taxon>
        <taxon>Agaricomycotina</taxon>
        <taxon>Agaricomycetes</taxon>
        <taxon>Polyporales</taxon>
        <taxon>Polyporaceae</taxon>
        <taxon>Lentinus</taxon>
    </lineage>
</organism>
<dbReference type="InterPro" id="IPR025305">
    <property type="entry name" value="UCH_repeat_domain"/>
</dbReference>
<evidence type="ECO:0000313" key="3">
    <source>
        <dbReference type="EMBL" id="RPD62755.1"/>
    </source>
</evidence>
<dbReference type="AlphaFoldDB" id="A0A5C2SG35"/>
<evidence type="ECO:0000259" key="2">
    <source>
        <dbReference type="Pfam" id="PF13446"/>
    </source>
</evidence>
<dbReference type="EMBL" id="ML122258">
    <property type="protein sequence ID" value="RPD62755.1"/>
    <property type="molecule type" value="Genomic_DNA"/>
</dbReference>
<feature type="domain" description="UCH repeated" evidence="2">
    <location>
        <begin position="92"/>
        <end position="149"/>
    </location>
</feature>
<sequence>MDADWLVQQLLSSSAYLVASGCSYSRLGGSGNRQICSEIPDSVDDIMDSLMSMYPESSLVGSSQYSSNSEPSLLGRQALSKVWGEEKGSGMSPETAYSTLDVPRDVDEAMLLTIYSIRVKNQPSQAERMREALSVISKLTNSERLRQFLATAADPPSYADDREGSNMLPICDDDWEDDDTAYEVLRKSELERTSTVHEEDASPPAQGCEVPDDVSAADVIISITGLVFCELGYTSLVPALPKSLTGVMAMLHVNNIIHELPTCPACLRVHPESKPRLRSPFKTITEQLASILAVPGNEDLVNAWKLLPRFLGRLRDIFDGAVCHRVHGPDGKPFFKYDPLEDDGPDGELRIGLALGLDCLIAASYTSCPMSFMIVNFPASLRFRASNLLLSGIIPGPKETDPDQTQYYLRILVNELLRLWYVGVVIKTPRFPNGRRVRVILVGVFCDKPAAHKVGGFGSHMHNYFCTVDWITKVALSTADAFIRNARTNDEHRANMAAYQSQTSKKGRDEFVKARATRWSELAQLPYFNMCDMIVIDPMHNLFLGLVKTHFYIIWVQLKILRKTKELSTFHDMLKMFTVPSKLGRLPHLVGEPAGGSLTSDQWMLLAIIIAPMLLPQLWAECEPDPNAKAIKGSNASLSSFSGIIIQAAVKAGGKEKPETGSNEKAKGWTASAAPTFFTTSLAYYTMDGDFVLNFGPLREFWTFVFERLNKILKSFKTNNHDGGELECTFLREFHRTAELYRLLAEGLRNAPSECVREGCRQMVHASIDIRGTVQQFAQDIEDTYIDGGIALQLSPRATNECFELELYSNFVQFLRRTHPLQPYHTVLEPHPPAGSLLISDRATFFDYAVICSHRYVAASRSTSVTARDSLALVRTSGPTDAARTWVAEVHHIFSSQSPAHLLVSVKWLRPVPLEILSTSPWGPFAEDFDLRLWYTDSYLQSTDTGPAVRHTVTLGGTQKFWLTLPIHEIPPTFSPTSDISSS</sequence>
<dbReference type="InterPro" id="IPR004242">
    <property type="entry name" value="Transposase_21"/>
</dbReference>
<gene>
    <name evidence="3" type="ORF">L227DRAFT_562043</name>
</gene>
<accession>A0A5C2SG35</accession>
<reference evidence="3" key="1">
    <citation type="journal article" date="2018" name="Genome Biol. Evol.">
        <title>Genomics and development of Lentinus tigrinus, a white-rot wood-decaying mushroom with dimorphic fruiting bodies.</title>
        <authorList>
            <person name="Wu B."/>
            <person name="Xu Z."/>
            <person name="Knudson A."/>
            <person name="Carlson A."/>
            <person name="Chen N."/>
            <person name="Kovaka S."/>
            <person name="LaButti K."/>
            <person name="Lipzen A."/>
            <person name="Pennachio C."/>
            <person name="Riley R."/>
            <person name="Schakwitz W."/>
            <person name="Umezawa K."/>
            <person name="Ohm R.A."/>
            <person name="Grigoriev I.V."/>
            <person name="Nagy L.G."/>
            <person name="Gibbons J."/>
            <person name="Hibbett D."/>
        </authorList>
    </citation>
    <scope>NUCLEOTIDE SEQUENCE [LARGE SCALE GENOMIC DNA]</scope>
    <source>
        <strain evidence="3">ALCF2SS1-6</strain>
    </source>
</reference>
<dbReference type="PANTHER" id="PTHR46579">
    <property type="entry name" value="F5/8 TYPE C DOMAIN-CONTAINING PROTEIN-RELATED"/>
    <property type="match status" value="1"/>
</dbReference>
<proteinExistence type="predicted"/>
<evidence type="ECO:0000313" key="4">
    <source>
        <dbReference type="Proteomes" id="UP000313359"/>
    </source>
</evidence>
<dbReference type="Pfam" id="PF13446">
    <property type="entry name" value="RPT"/>
    <property type="match status" value="1"/>
</dbReference>
<keyword evidence="4" id="KW-1185">Reference proteome</keyword>
<feature type="region of interest" description="Disordered" evidence="1">
    <location>
        <begin position="190"/>
        <end position="210"/>
    </location>
</feature>
<name>A0A5C2SG35_9APHY</name>
<dbReference type="PANTHER" id="PTHR46579:SF2">
    <property type="entry name" value="C2H2-TYPE DOMAIN-CONTAINING PROTEIN"/>
    <property type="match status" value="1"/>
</dbReference>
<dbReference type="Pfam" id="PF02992">
    <property type="entry name" value="Transposase_21"/>
    <property type="match status" value="1"/>
</dbReference>
<dbReference type="Proteomes" id="UP000313359">
    <property type="component" value="Unassembled WGS sequence"/>
</dbReference>